<dbReference type="SUPFAM" id="SSF74877">
    <property type="entry name" value="Major surface antigen p30, SAG1"/>
    <property type="match status" value="2"/>
</dbReference>
<evidence type="ECO:0000259" key="3">
    <source>
        <dbReference type="Pfam" id="PF04092"/>
    </source>
</evidence>
<gene>
    <name evidence="4" type="ORF">TGVAND_210320</name>
</gene>
<dbReference type="InterPro" id="IPR007226">
    <property type="entry name" value="SRS_dom"/>
</dbReference>
<dbReference type="VEuPathDB" id="ToxoDB:TGVAND_210320"/>
<dbReference type="AlphaFoldDB" id="A0A086QJJ9"/>
<dbReference type="EMBL" id="AEYJ02000097">
    <property type="protein sequence ID" value="KFH12781.1"/>
    <property type="molecule type" value="Genomic_DNA"/>
</dbReference>
<accession>A0A086QJJ9</accession>
<dbReference type="Proteomes" id="UP000028840">
    <property type="component" value="Unassembled WGS sequence"/>
</dbReference>
<dbReference type="OrthoDB" id="333567at2759"/>
<dbReference type="Pfam" id="PF04092">
    <property type="entry name" value="SAG"/>
    <property type="match status" value="2"/>
</dbReference>
<feature type="chain" id="PRO_5001814512" evidence="2">
    <location>
        <begin position="27"/>
        <end position="349"/>
    </location>
</feature>
<reference evidence="4 5" key="2">
    <citation type="journal article" date="2015" name="Eukaryot. Cell">
        <title>Genetic mapping reveals that sinefungin resistance in Toxoplasma gondii is controlled by a putative amino acid transporter locus that can be used as a negative selectable marker.</title>
        <authorList>
            <person name="Behnke M.S."/>
            <person name="Khan A."/>
            <person name="Sibley L.D."/>
        </authorList>
    </citation>
    <scope>NUCLEOTIDE SEQUENCE [LARGE SCALE GENOMIC DNA]</scope>
    <source>
        <strain evidence="4 5">VAND</strain>
    </source>
</reference>
<keyword evidence="2" id="KW-0732">Signal</keyword>
<dbReference type="InterPro" id="IPR036755">
    <property type="entry name" value="SRS_dom_sf"/>
</dbReference>
<feature type="region of interest" description="Disordered" evidence="1">
    <location>
        <begin position="173"/>
        <end position="194"/>
    </location>
</feature>
<organism evidence="4 5">
    <name type="scientific">Toxoplasma gondii VAND</name>
    <dbReference type="NCBI Taxonomy" id="933077"/>
    <lineage>
        <taxon>Eukaryota</taxon>
        <taxon>Sar</taxon>
        <taxon>Alveolata</taxon>
        <taxon>Apicomplexa</taxon>
        <taxon>Conoidasida</taxon>
        <taxon>Coccidia</taxon>
        <taxon>Eucoccidiorida</taxon>
        <taxon>Eimeriorina</taxon>
        <taxon>Sarcocystidae</taxon>
        <taxon>Toxoplasma</taxon>
    </lineage>
</organism>
<protein>
    <submittedName>
        <fullName evidence="4">SAG-related sequence SRS37A</fullName>
    </submittedName>
</protein>
<proteinExistence type="predicted"/>
<evidence type="ECO:0000256" key="2">
    <source>
        <dbReference type="SAM" id="SignalP"/>
    </source>
</evidence>
<reference evidence="4 5" key="1">
    <citation type="submission" date="2014-08" db="EMBL/GenBank/DDBJ databases">
        <authorList>
            <person name="Sibley D."/>
            <person name="Venepally P."/>
            <person name="Karamycheva S."/>
            <person name="Hadjithomas M."/>
            <person name="Khan A."/>
            <person name="Brunk B."/>
            <person name="Roos D."/>
            <person name="Caler E."/>
            <person name="Lorenzi H."/>
        </authorList>
    </citation>
    <scope>NUCLEOTIDE SEQUENCE [LARGE SCALE GENOMIC DNA]</scope>
    <source>
        <strain evidence="4 5">VAND</strain>
    </source>
</reference>
<evidence type="ECO:0000256" key="1">
    <source>
        <dbReference type="SAM" id="MobiDB-lite"/>
    </source>
</evidence>
<comment type="caution">
    <text evidence="4">The sequence shown here is derived from an EMBL/GenBank/DDBJ whole genome shotgun (WGS) entry which is preliminary data.</text>
</comment>
<evidence type="ECO:0000313" key="5">
    <source>
        <dbReference type="Proteomes" id="UP000028840"/>
    </source>
</evidence>
<feature type="domain" description="SRS" evidence="3">
    <location>
        <begin position="193"/>
        <end position="306"/>
    </location>
</feature>
<name>A0A086QJJ9_TOXGO</name>
<dbReference type="GO" id="GO:0016020">
    <property type="term" value="C:membrane"/>
    <property type="evidence" value="ECO:0007669"/>
    <property type="project" value="InterPro"/>
</dbReference>
<feature type="domain" description="SRS" evidence="3">
    <location>
        <begin position="37"/>
        <end position="172"/>
    </location>
</feature>
<evidence type="ECO:0000313" key="4">
    <source>
        <dbReference type="EMBL" id="KFH12781.1"/>
    </source>
</evidence>
<sequence>MGILSRALWALGASISLSFSWELTLAASENPNPQSGVPTCDSNKNGITVDFPEDGMNFQFKCGPAFKTLVPAELENVYEVQAVTSARISWLIVGAGEEVDLETQGHTKKRLSELYAEATLTEAGESDNKVYTLQIPDTSRIQEKKTLRYFCKKAEEQERNAVENYCLVTINVPPKNSGGEGSDRPEEEQETENVVTCTARSGNPKVTVSKENQTVQLMCDPRDTSTLNPQNLIEVFDNKDGTCAQIAALSELVPEATRSDKDPDNGAYTVTFPKLPSEKQALCYSCSASGHLGLLRTEPCQIHIEVSAATTTTTTMPTTSDAVTRVQAALGQTTAGVLFASIVGVACLA</sequence>
<dbReference type="Gene3D" id="2.60.40.1320">
    <property type="entry name" value="SRS domain"/>
    <property type="match status" value="2"/>
</dbReference>
<feature type="signal peptide" evidence="2">
    <location>
        <begin position="1"/>
        <end position="26"/>
    </location>
</feature>